<evidence type="ECO:0000313" key="2">
    <source>
        <dbReference type="WBParaSite" id="RSKR_0000433600.1"/>
    </source>
</evidence>
<dbReference type="WBParaSite" id="RSKR_0000433600.1">
    <property type="protein sequence ID" value="RSKR_0000433600.1"/>
    <property type="gene ID" value="RSKR_0000433600"/>
</dbReference>
<proteinExistence type="predicted"/>
<sequence length="644" mass="70091">MVQFGKIALLVFCLAIAVFTADPLKELDGASKMEHEKKEPDTECRFKTTRCPTTRCPTTTSCLICPPGTIKVTTFRGESCQPIPTTTCIASCPPGTTPIFNNNGNIIACKPNYTIRPPTIECPPGSLPVYDNNGNIISCRPCPPTPKPPIRCPPGSTPVYVNGVIVACKPYYPTPPPIVCPADTVPVYDNNGNVVSCRPLFPITPRPIVCPPGSTAVYDSFGKVISCRPFYPTPKPIVCLPGSTPIYDKFGCIIGCKPIYPSPTPCPPTPCPPTPCPPSCPRVAGDCPKNEKFFKCGPGDSTCEVKKPVSLVCLKEGCYCIERFVRNASNVCIDEFYCKGSCSGCGNKVATTTPEPKANHKCGVNEVYMDCGECENICGKAGFGNCRMQTCGRPGCYCPQKTHSRGYKNGCVRSEYCSDDFRNMYGFCTSNLTWLETGKCEQYCIGKQTCDMTQLLSGCYYCPPFTTKKPVTCKTKPPTKPPTKPTKPTIKPPTIPPCEYNKIYYPYCGYVEEFCRNPPRDFEIHVCPPPGCYCPKNFALDDYGVCIPRSLCPTTPCPPTECPTTCPTTCPTEVPTCEPETTTTPCPFQCEPNCIYLEYGICEATCDNLKPEVTAVRLPAGCYCPPAGFARDCDNNCIPVSDCP</sequence>
<dbReference type="Proteomes" id="UP000095286">
    <property type="component" value="Unplaced"/>
</dbReference>
<name>A0AC35TTU6_9BILA</name>
<protein>
    <submittedName>
        <fullName evidence="2">TIL domain-containing protein</fullName>
    </submittedName>
</protein>
<accession>A0AC35TTU6</accession>
<reference evidence="2" key="1">
    <citation type="submission" date="2016-11" db="UniProtKB">
        <authorList>
            <consortium name="WormBaseParasite"/>
        </authorList>
    </citation>
    <scope>IDENTIFICATION</scope>
    <source>
        <strain evidence="2">KR3021</strain>
    </source>
</reference>
<evidence type="ECO:0000313" key="1">
    <source>
        <dbReference type="Proteomes" id="UP000095286"/>
    </source>
</evidence>
<organism evidence="1 2">
    <name type="scientific">Rhabditophanes sp. KR3021</name>
    <dbReference type="NCBI Taxonomy" id="114890"/>
    <lineage>
        <taxon>Eukaryota</taxon>
        <taxon>Metazoa</taxon>
        <taxon>Ecdysozoa</taxon>
        <taxon>Nematoda</taxon>
        <taxon>Chromadorea</taxon>
        <taxon>Rhabditida</taxon>
        <taxon>Tylenchina</taxon>
        <taxon>Panagrolaimomorpha</taxon>
        <taxon>Strongyloidoidea</taxon>
        <taxon>Alloionematidae</taxon>
        <taxon>Rhabditophanes</taxon>
    </lineage>
</organism>